<dbReference type="GO" id="GO:0032259">
    <property type="term" value="P:methylation"/>
    <property type="evidence" value="ECO:0007669"/>
    <property type="project" value="UniProtKB-KW"/>
</dbReference>
<dbReference type="InterPro" id="IPR029063">
    <property type="entry name" value="SAM-dependent_MTases_sf"/>
</dbReference>
<dbReference type="SUPFAM" id="SSF53335">
    <property type="entry name" value="S-adenosyl-L-methionine-dependent methyltransferases"/>
    <property type="match status" value="1"/>
</dbReference>
<accession>A0A1I6D700</accession>
<feature type="domain" description="Methyltransferase type 11" evidence="1">
    <location>
        <begin position="51"/>
        <end position="146"/>
    </location>
</feature>
<evidence type="ECO:0000259" key="1">
    <source>
        <dbReference type="Pfam" id="PF08241"/>
    </source>
</evidence>
<dbReference type="EMBL" id="FOYM01000006">
    <property type="protein sequence ID" value="SFR01245.1"/>
    <property type="molecule type" value="Genomic_DNA"/>
</dbReference>
<proteinExistence type="predicted"/>
<dbReference type="OrthoDB" id="5522265at2"/>
<keyword evidence="2" id="KW-0808">Transferase</keyword>
<dbReference type="PANTHER" id="PTHR43591:SF24">
    <property type="entry name" value="2-METHOXY-6-POLYPRENYL-1,4-BENZOQUINOL METHYLASE, MITOCHONDRIAL"/>
    <property type="match status" value="1"/>
</dbReference>
<dbReference type="RefSeq" id="WP_092482406.1">
    <property type="nucleotide sequence ID" value="NZ_FOYM01000006.1"/>
</dbReference>
<dbReference type="CDD" id="cd02440">
    <property type="entry name" value="AdoMet_MTases"/>
    <property type="match status" value="1"/>
</dbReference>
<dbReference type="Gene3D" id="3.40.50.150">
    <property type="entry name" value="Vaccinia Virus protein VP39"/>
    <property type="match status" value="1"/>
</dbReference>
<dbReference type="AlphaFoldDB" id="A0A1I6D700"/>
<dbReference type="Pfam" id="PF08241">
    <property type="entry name" value="Methyltransf_11"/>
    <property type="match status" value="1"/>
</dbReference>
<dbReference type="STRING" id="39060.SAMN05660706_10697"/>
<reference evidence="3" key="1">
    <citation type="submission" date="2016-10" db="EMBL/GenBank/DDBJ databases">
        <authorList>
            <person name="Varghese N."/>
            <person name="Submissions S."/>
        </authorList>
    </citation>
    <scope>NUCLEOTIDE SEQUENCE [LARGE SCALE GENOMIC DNA]</scope>
    <source>
        <strain evidence="3">DSM 3669</strain>
    </source>
</reference>
<dbReference type="Proteomes" id="UP000199584">
    <property type="component" value="Unassembled WGS sequence"/>
</dbReference>
<gene>
    <name evidence="2" type="ORF">SAMN05660706_10697</name>
</gene>
<evidence type="ECO:0000313" key="2">
    <source>
        <dbReference type="EMBL" id="SFR01245.1"/>
    </source>
</evidence>
<dbReference type="GO" id="GO:0008757">
    <property type="term" value="F:S-adenosylmethionine-dependent methyltransferase activity"/>
    <property type="evidence" value="ECO:0007669"/>
    <property type="project" value="InterPro"/>
</dbReference>
<protein>
    <submittedName>
        <fullName evidence="2">Methyltransferase domain-containing protein</fullName>
    </submittedName>
</protein>
<name>A0A1I6D700_9FIRM</name>
<organism evidence="2 3">
    <name type="scientific">Desulfoscipio geothermicus DSM 3669</name>
    <dbReference type="NCBI Taxonomy" id="1121426"/>
    <lineage>
        <taxon>Bacteria</taxon>
        <taxon>Bacillati</taxon>
        <taxon>Bacillota</taxon>
        <taxon>Clostridia</taxon>
        <taxon>Eubacteriales</taxon>
        <taxon>Desulfallaceae</taxon>
        <taxon>Desulfoscipio</taxon>
    </lineage>
</organism>
<evidence type="ECO:0000313" key="3">
    <source>
        <dbReference type="Proteomes" id="UP000199584"/>
    </source>
</evidence>
<keyword evidence="3" id="KW-1185">Reference proteome</keyword>
<sequence length="167" mass="19130">MLIKHRMKNYWSARAKGYSQLIKEEISSFKKDAWKKLISENAGQSGNIKALDIGTGPGFFALLMAELGYNVTAVDSSENMLLEARQNAENTGLSIKFVKADVHKLPFSDNSFDLIVCRNLVWTLINPRDAYKEWYRVLSKNGKLIIFDANWYLRLSDASLQEKYEQL</sequence>
<dbReference type="PANTHER" id="PTHR43591">
    <property type="entry name" value="METHYLTRANSFERASE"/>
    <property type="match status" value="1"/>
</dbReference>
<keyword evidence="2" id="KW-0489">Methyltransferase</keyword>
<dbReference type="InterPro" id="IPR013216">
    <property type="entry name" value="Methyltransf_11"/>
</dbReference>